<organism evidence="1 2">
    <name type="scientific">Occultella aeris</name>
    <dbReference type="NCBI Taxonomy" id="2761496"/>
    <lineage>
        <taxon>Bacteria</taxon>
        <taxon>Bacillati</taxon>
        <taxon>Actinomycetota</taxon>
        <taxon>Actinomycetes</taxon>
        <taxon>Micrococcales</taxon>
        <taxon>Ruaniaceae</taxon>
        <taxon>Occultella</taxon>
    </lineage>
</organism>
<reference evidence="1 2" key="1">
    <citation type="submission" date="2019-11" db="EMBL/GenBank/DDBJ databases">
        <authorList>
            <person name="Criscuolo A."/>
        </authorList>
    </citation>
    <scope>NUCLEOTIDE SEQUENCE [LARGE SCALE GENOMIC DNA]</scope>
    <source>
        <strain evidence="1">CIP111667</strain>
    </source>
</reference>
<proteinExistence type="predicted"/>
<dbReference type="InterPro" id="IPR006311">
    <property type="entry name" value="TAT_signal"/>
</dbReference>
<evidence type="ECO:0008006" key="3">
    <source>
        <dbReference type="Google" id="ProtNLM"/>
    </source>
</evidence>
<accession>A0A7M4DFJ0</accession>
<dbReference type="Gene3D" id="2.60.120.260">
    <property type="entry name" value="Galactose-binding domain-like"/>
    <property type="match status" value="1"/>
</dbReference>
<dbReference type="Pfam" id="PF16126">
    <property type="entry name" value="DUF4838"/>
    <property type="match status" value="1"/>
</dbReference>
<dbReference type="EMBL" id="CACRYJ010000014">
    <property type="protein sequence ID" value="VZO35683.1"/>
    <property type="molecule type" value="Genomic_DNA"/>
</dbReference>
<protein>
    <recommendedName>
        <fullName evidence="3">Alpha glucuronidase N-terminal domain-containing protein</fullName>
    </recommendedName>
</protein>
<comment type="caution">
    <text evidence="1">The sequence shown here is derived from an EMBL/GenBank/DDBJ whole genome shotgun (WGS) entry which is preliminary data.</text>
</comment>
<dbReference type="PROSITE" id="PS51318">
    <property type="entry name" value="TAT"/>
    <property type="match status" value="1"/>
</dbReference>
<dbReference type="PANTHER" id="PTHR47406:SF2">
    <property type="entry name" value="ALPHA GLUCURONIDASE N-TERMINAL DOMAIN-CONTAINING PROTEIN"/>
    <property type="match status" value="1"/>
</dbReference>
<dbReference type="PANTHER" id="PTHR47406">
    <property type="entry name" value="COAGULATION FACTOR 5/8 TYPE, C-TERMINAL"/>
    <property type="match status" value="1"/>
</dbReference>
<dbReference type="AlphaFoldDB" id="A0A7M4DFJ0"/>
<keyword evidence="2" id="KW-1185">Reference proteome</keyword>
<evidence type="ECO:0000313" key="2">
    <source>
        <dbReference type="Proteomes" id="UP000419743"/>
    </source>
</evidence>
<sequence length="857" mass="94474">MNENCAVEPANPLNLRRSTRPENAAQSISRRQVLAALACAGGALLTTSVGTPRALAAEGVALVSDGRAAAVVVLARSRAAQVTAAAQLLVDTVQRATGVVLTVTTEDSISPTESELNRIYVDTRGAWSAQGLDDMISGLDRDGFVLAPGDRSLTVIGNSAWGSQFGAIEMCRRFGAVWLMPDDVGAYVPSATALYAPAQMVQGTPTFRSRALSPLFNAGHTDTLTDPDPLKQWAAHQRMHWRIEFHHNLWRLFPVEKYGDPALPTYRPDFYPIHDGQTYIPPTGTTIQWQPRFSAPGIAAAAAAEILAYLAPRPHLESYSLGVNDSGGFSEDEVDLAKLNSMGYADASEPYYRFVNEVAEIVAAQRPEIKLGLLAYTNVSDPPTFPLHANVVPFLTRDRYGWVDPAIEAEDKRATLAWKALATEVGWYDYRYGAPYAVPRVDSVVVGRAMAWAATAGVTHHYAELYPNWGEGPKPWVLSELTWDPHQDVRALEDRWYDLAVGSAATPAIRSYYRLWESFWRERVPQTTWFRTPRMYYYFADQAYLQVVTEEDIATSRNLLDKAARLAGQPEQAARVEVLRRQFEFYESSARSYPRMVDEPAGTRDALQLIRSIESSLDRNVDLATRRTTLLSEFNASPVMRHSIDLERWYAIGWSGWNVYAIWALASFLKGNQESEMVRRRLATLAGEPGRIGAFARHALAVSDDRIVTRLENAGFESGGLEPWVIDNEWKTADQARVVTEANSTHLRLPAGFQGTIHQEVAASPGVFHLTAQIRAADTAQAGGYYLVAQAQALDADGSMIRQFWSPWAAVADAQAWSAVTVADLLPDATTSVRIALNAQVRAPVMIDTVVLTQLSG</sequence>
<gene>
    <name evidence="1" type="ORF">HALOF300_00881</name>
</gene>
<dbReference type="Proteomes" id="UP000419743">
    <property type="component" value="Unassembled WGS sequence"/>
</dbReference>
<name>A0A7M4DFJ0_9MICO</name>
<dbReference type="InterPro" id="IPR032287">
    <property type="entry name" value="DUF4838"/>
</dbReference>
<evidence type="ECO:0000313" key="1">
    <source>
        <dbReference type="EMBL" id="VZO35683.1"/>
    </source>
</evidence>